<dbReference type="PANTHER" id="PTHR43547:SF2">
    <property type="entry name" value="HYBRID SIGNAL TRANSDUCTION HISTIDINE KINASE C"/>
    <property type="match status" value="1"/>
</dbReference>
<name>Q023H5_SOLUE</name>
<dbReference type="Gene3D" id="1.10.287.130">
    <property type="match status" value="1"/>
</dbReference>
<evidence type="ECO:0000313" key="11">
    <source>
        <dbReference type="EMBL" id="ABJ83871.1"/>
    </source>
</evidence>
<dbReference type="EC" id="2.7.13.3" evidence="2"/>
<dbReference type="Gene3D" id="3.30.565.10">
    <property type="entry name" value="Histidine kinase-like ATPase, C-terminal domain"/>
    <property type="match status" value="1"/>
</dbReference>
<evidence type="ECO:0000259" key="9">
    <source>
        <dbReference type="PROSITE" id="PS50112"/>
    </source>
</evidence>
<evidence type="ECO:0000256" key="3">
    <source>
        <dbReference type="ARBA" id="ARBA00022553"/>
    </source>
</evidence>
<dbReference type="InterPro" id="IPR011006">
    <property type="entry name" value="CheY-like_superfamily"/>
</dbReference>
<evidence type="ECO:0000256" key="2">
    <source>
        <dbReference type="ARBA" id="ARBA00012438"/>
    </source>
</evidence>
<dbReference type="PROSITE" id="PS50112">
    <property type="entry name" value="PAS"/>
    <property type="match status" value="1"/>
</dbReference>
<dbReference type="HOGENOM" id="CLU_000445_114_72_0"/>
<dbReference type="Pfam" id="PF00072">
    <property type="entry name" value="Response_reg"/>
    <property type="match status" value="1"/>
</dbReference>
<comment type="catalytic activity">
    <reaction evidence="1">
        <text>ATP + protein L-histidine = ADP + protein N-phospho-L-histidine.</text>
        <dbReference type="EC" id="2.7.13.3"/>
    </reaction>
</comment>
<dbReference type="PRINTS" id="PR00344">
    <property type="entry name" value="BCTRLSENSOR"/>
</dbReference>
<dbReference type="eggNOG" id="COG2202">
    <property type="taxonomic scope" value="Bacteria"/>
</dbReference>
<dbReference type="SUPFAM" id="SSF47384">
    <property type="entry name" value="Homodimeric domain of signal transducing histidine kinase"/>
    <property type="match status" value="1"/>
</dbReference>
<dbReference type="Pfam" id="PF02518">
    <property type="entry name" value="HATPase_c"/>
    <property type="match status" value="1"/>
</dbReference>
<dbReference type="PROSITE" id="PS50113">
    <property type="entry name" value="PAC"/>
    <property type="match status" value="1"/>
</dbReference>
<organism evidence="11">
    <name type="scientific">Solibacter usitatus (strain Ellin6076)</name>
    <dbReference type="NCBI Taxonomy" id="234267"/>
    <lineage>
        <taxon>Bacteria</taxon>
        <taxon>Pseudomonadati</taxon>
        <taxon>Acidobacteriota</taxon>
        <taxon>Terriglobia</taxon>
        <taxon>Bryobacterales</taxon>
        <taxon>Solibacteraceae</taxon>
        <taxon>Candidatus Solibacter</taxon>
    </lineage>
</organism>
<dbReference type="SMART" id="SM00091">
    <property type="entry name" value="PAS"/>
    <property type="match status" value="1"/>
</dbReference>
<dbReference type="InParanoid" id="Q023H5"/>
<evidence type="ECO:0000256" key="6">
    <source>
        <dbReference type="SAM" id="MobiDB-lite"/>
    </source>
</evidence>
<dbReference type="Gene3D" id="3.30.450.20">
    <property type="entry name" value="PAS domain"/>
    <property type="match status" value="1"/>
</dbReference>
<dbReference type="EMBL" id="CP000473">
    <property type="protein sequence ID" value="ABJ83871.1"/>
    <property type="molecule type" value="Genomic_DNA"/>
</dbReference>
<dbReference type="PANTHER" id="PTHR43547">
    <property type="entry name" value="TWO-COMPONENT HISTIDINE KINASE"/>
    <property type="match status" value="1"/>
</dbReference>
<evidence type="ECO:0000256" key="5">
    <source>
        <dbReference type="SAM" id="Coils"/>
    </source>
</evidence>
<dbReference type="InterPro" id="IPR035965">
    <property type="entry name" value="PAS-like_dom_sf"/>
</dbReference>
<dbReference type="SUPFAM" id="SSF55785">
    <property type="entry name" value="PYP-like sensor domain (PAS domain)"/>
    <property type="match status" value="1"/>
</dbReference>
<dbReference type="GO" id="GO:0000155">
    <property type="term" value="F:phosphorelay sensor kinase activity"/>
    <property type="evidence" value="ECO:0007669"/>
    <property type="project" value="InterPro"/>
</dbReference>
<reference evidence="11" key="1">
    <citation type="submission" date="2006-10" db="EMBL/GenBank/DDBJ databases">
        <title>Complete sequence of Solibacter usitatus Ellin6076.</title>
        <authorList>
            <consortium name="US DOE Joint Genome Institute"/>
            <person name="Copeland A."/>
            <person name="Lucas S."/>
            <person name="Lapidus A."/>
            <person name="Barry K."/>
            <person name="Detter J.C."/>
            <person name="Glavina del Rio T."/>
            <person name="Hammon N."/>
            <person name="Israni S."/>
            <person name="Dalin E."/>
            <person name="Tice H."/>
            <person name="Pitluck S."/>
            <person name="Thompson L.S."/>
            <person name="Brettin T."/>
            <person name="Bruce D."/>
            <person name="Han C."/>
            <person name="Tapia R."/>
            <person name="Gilna P."/>
            <person name="Schmutz J."/>
            <person name="Larimer F."/>
            <person name="Land M."/>
            <person name="Hauser L."/>
            <person name="Kyrpides N."/>
            <person name="Mikhailova N."/>
            <person name="Janssen P.H."/>
            <person name="Kuske C.R."/>
            <person name="Richardson P."/>
        </authorList>
    </citation>
    <scope>NUCLEOTIDE SEQUENCE</scope>
    <source>
        <strain evidence="11">Ellin6076</strain>
    </source>
</reference>
<dbReference type="SMART" id="SM00448">
    <property type="entry name" value="REC"/>
    <property type="match status" value="1"/>
</dbReference>
<keyword evidence="3 4" id="KW-0597">Phosphoprotein</keyword>
<dbReference type="PROSITE" id="PS50110">
    <property type="entry name" value="RESPONSE_REGULATORY"/>
    <property type="match status" value="1"/>
</dbReference>
<evidence type="ECO:0000256" key="1">
    <source>
        <dbReference type="ARBA" id="ARBA00000085"/>
    </source>
</evidence>
<dbReference type="CDD" id="cd19920">
    <property type="entry name" value="REC_PA4781-like"/>
    <property type="match status" value="1"/>
</dbReference>
<feature type="domain" description="Histidine kinase" evidence="7">
    <location>
        <begin position="303"/>
        <end position="526"/>
    </location>
</feature>
<feature type="modified residue" description="4-aspartylphosphate" evidence="4">
    <location>
        <position position="55"/>
    </location>
</feature>
<accession>Q023H5</accession>
<keyword evidence="11" id="KW-0808">Transferase</keyword>
<dbReference type="SMART" id="SM00387">
    <property type="entry name" value="HATPase_c"/>
    <property type="match status" value="1"/>
</dbReference>
<feature type="coiled-coil region" evidence="5">
    <location>
        <begin position="128"/>
        <end position="176"/>
    </location>
</feature>
<protein>
    <recommendedName>
        <fullName evidence="2">histidine kinase</fullName>
        <ecNumber evidence="2">2.7.13.3</ecNumber>
    </recommendedName>
</protein>
<feature type="compositionally biased region" description="Basic and acidic residues" evidence="6">
    <location>
        <begin position="532"/>
        <end position="541"/>
    </location>
</feature>
<proteinExistence type="predicted"/>
<gene>
    <name evidence="11" type="ordered locus">Acid_2885</name>
</gene>
<dbReference type="eggNOG" id="COG4191">
    <property type="taxonomic scope" value="Bacteria"/>
</dbReference>
<keyword evidence="5" id="KW-0175">Coiled coil</keyword>
<dbReference type="Gene3D" id="3.40.50.2300">
    <property type="match status" value="1"/>
</dbReference>
<sequence>MSGISTILVVDDDSDSLRLLTDILTAEGYRVRPADSGQLALASAKAAAPELIMLDIRMPGMDGFEVCRRLQADEKTRRIPIIFLSAAGQLQDRVLGLSLGAADFISKPYERPELLARVRTHMELGRLRAHLEHQVAAQTAELRLANEQLSLELEERLRAEQELRESEARFRSLADRAPVGIWLTTLDNEVTFYNRRALAFLGRKAAERSGLSWAEFVHPEDMDAVKAKYQAAVSARRSFRIECRVRRWNGKYRWVLNTGIPRMIDGVCTGYITTSTDITDLKRRQEELLMHQKLESLGVLAGGVAHDFNNLLGSILAESDLAMSDLPEDTPGRDGVERIAAIAQRASEIVNLLMTYAGDRDLAIEGVDLSKVTSEVLFLMRPPLSETAVIELNLVKDLPLVQANKAQIRQVVMNLLTNAAEALKGRGGKITVSTGLVHIGKAAAAKRKLNLPVGEYCFLSVSDTGCGMSPQTKDKVFDPFYSTKFVGRGLGLAAVQGILRSHRGAISVVSEPERGSTFEVLLPRSGKRERHRRESMPEHDTPLVSTASGGSGTRGWH</sequence>
<dbReference type="InterPro" id="IPR005467">
    <property type="entry name" value="His_kinase_dom"/>
</dbReference>
<feature type="region of interest" description="Disordered" evidence="6">
    <location>
        <begin position="523"/>
        <end position="557"/>
    </location>
</feature>
<dbReference type="InterPro" id="IPR001789">
    <property type="entry name" value="Sig_transdc_resp-reg_receiver"/>
</dbReference>
<dbReference type="CDD" id="cd00130">
    <property type="entry name" value="PAS"/>
    <property type="match status" value="1"/>
</dbReference>
<dbReference type="SUPFAM" id="SSF52172">
    <property type="entry name" value="CheY-like"/>
    <property type="match status" value="1"/>
</dbReference>
<evidence type="ECO:0000256" key="4">
    <source>
        <dbReference type="PROSITE-ProRule" id="PRU00169"/>
    </source>
</evidence>
<dbReference type="KEGG" id="sus:Acid_2885"/>
<evidence type="ECO:0000259" key="10">
    <source>
        <dbReference type="PROSITE" id="PS50113"/>
    </source>
</evidence>
<dbReference type="OrthoDB" id="9810730at2"/>
<evidence type="ECO:0000259" key="7">
    <source>
        <dbReference type="PROSITE" id="PS50109"/>
    </source>
</evidence>
<dbReference type="eggNOG" id="COG3437">
    <property type="taxonomic scope" value="Bacteria"/>
</dbReference>
<dbReference type="InterPro" id="IPR000700">
    <property type="entry name" value="PAS-assoc_C"/>
</dbReference>
<dbReference type="InterPro" id="IPR013655">
    <property type="entry name" value="PAS_fold_3"/>
</dbReference>
<dbReference type="InterPro" id="IPR003594">
    <property type="entry name" value="HATPase_dom"/>
</dbReference>
<feature type="domain" description="PAC" evidence="10">
    <location>
        <begin position="239"/>
        <end position="290"/>
    </location>
</feature>
<feature type="domain" description="Response regulatory" evidence="8">
    <location>
        <begin position="6"/>
        <end position="122"/>
    </location>
</feature>
<keyword evidence="11" id="KW-0418">Kinase</keyword>
<dbReference type="NCBIfam" id="TIGR00229">
    <property type="entry name" value="sensory_box"/>
    <property type="match status" value="1"/>
</dbReference>
<dbReference type="PROSITE" id="PS50109">
    <property type="entry name" value="HIS_KIN"/>
    <property type="match status" value="1"/>
</dbReference>
<dbReference type="InterPro" id="IPR036890">
    <property type="entry name" value="HATPase_C_sf"/>
</dbReference>
<feature type="domain" description="PAS" evidence="9">
    <location>
        <begin position="166"/>
        <end position="236"/>
    </location>
</feature>
<dbReference type="InterPro" id="IPR036097">
    <property type="entry name" value="HisK_dim/P_sf"/>
</dbReference>
<dbReference type="FunFam" id="3.30.450.20:FF:000099">
    <property type="entry name" value="Sensory box sensor histidine kinase"/>
    <property type="match status" value="1"/>
</dbReference>
<dbReference type="STRING" id="234267.Acid_2885"/>
<dbReference type="InterPro" id="IPR004358">
    <property type="entry name" value="Sig_transdc_His_kin-like_C"/>
</dbReference>
<dbReference type="InterPro" id="IPR000014">
    <property type="entry name" value="PAS"/>
</dbReference>
<dbReference type="SUPFAM" id="SSF55874">
    <property type="entry name" value="ATPase domain of HSP90 chaperone/DNA topoisomerase II/histidine kinase"/>
    <property type="match status" value="1"/>
</dbReference>
<evidence type="ECO:0000259" key="8">
    <source>
        <dbReference type="PROSITE" id="PS50110"/>
    </source>
</evidence>
<dbReference type="Pfam" id="PF08447">
    <property type="entry name" value="PAS_3"/>
    <property type="match status" value="1"/>
</dbReference>
<dbReference type="AlphaFoldDB" id="Q023H5"/>